<protein>
    <submittedName>
        <fullName evidence="2">Uncharacterized protein</fullName>
    </submittedName>
</protein>
<reference evidence="3" key="2">
    <citation type="journal article" date="2016" name="Sci. Rep.">
        <title>Dictyocaulus viviparus genome, variome and transcriptome elucidate lungworm biology and support future intervention.</title>
        <authorList>
            <person name="McNulty S.N."/>
            <person name="Strube C."/>
            <person name="Rosa B.A."/>
            <person name="Martin J.C."/>
            <person name="Tyagi R."/>
            <person name="Choi Y.J."/>
            <person name="Wang Q."/>
            <person name="Hallsworth Pepin K."/>
            <person name="Zhang X."/>
            <person name="Ozersky P."/>
            <person name="Wilson R.K."/>
            <person name="Sternberg P.W."/>
            <person name="Gasser R.B."/>
            <person name="Mitreva M."/>
        </authorList>
    </citation>
    <scope>NUCLEOTIDE SEQUENCE [LARGE SCALE GENOMIC DNA]</scope>
    <source>
        <strain evidence="3">HannoverDv2000</strain>
    </source>
</reference>
<proteinExistence type="predicted"/>
<dbReference type="OrthoDB" id="5296287at2759"/>
<keyword evidence="1" id="KW-1133">Transmembrane helix</keyword>
<organism evidence="2 3">
    <name type="scientific">Dictyocaulus viviparus</name>
    <name type="common">Bovine lungworm</name>
    <dbReference type="NCBI Taxonomy" id="29172"/>
    <lineage>
        <taxon>Eukaryota</taxon>
        <taxon>Metazoa</taxon>
        <taxon>Ecdysozoa</taxon>
        <taxon>Nematoda</taxon>
        <taxon>Chromadorea</taxon>
        <taxon>Rhabditida</taxon>
        <taxon>Rhabditina</taxon>
        <taxon>Rhabditomorpha</taxon>
        <taxon>Strongyloidea</taxon>
        <taxon>Metastrongylidae</taxon>
        <taxon>Dictyocaulus</taxon>
    </lineage>
</organism>
<sequence length="154" mass="16732">RYPLQILLATDTWLPKFSRRRLHQGAQFVGVGVLIINLIGSVFIEYTWDACFLCAVESLETSCRGSGIGSCSLMARIGAILTPYIETKGVNLDDVIIDSESIDSTQHNKCKLVTKVGHRSNKSTSSTLPSKIGLLAEDVESKSLQCQTSSVDAP</sequence>
<dbReference type="Proteomes" id="UP000053766">
    <property type="component" value="Unassembled WGS sequence"/>
</dbReference>
<feature type="transmembrane region" description="Helical" evidence="1">
    <location>
        <begin position="28"/>
        <end position="48"/>
    </location>
</feature>
<gene>
    <name evidence="2" type="ORF">DICVIV_08141</name>
</gene>
<keyword evidence="1" id="KW-0472">Membrane</keyword>
<reference evidence="2 3" key="1">
    <citation type="submission" date="2013-11" db="EMBL/GenBank/DDBJ databases">
        <title>Draft genome of the bovine lungworm Dictyocaulus viviparus.</title>
        <authorList>
            <person name="Mitreva M."/>
        </authorList>
    </citation>
    <scope>NUCLEOTIDE SEQUENCE [LARGE SCALE GENOMIC DNA]</scope>
    <source>
        <strain evidence="2 3">HannoverDv2000</strain>
    </source>
</reference>
<dbReference type="EMBL" id="KN716385">
    <property type="protein sequence ID" value="KJH45817.1"/>
    <property type="molecule type" value="Genomic_DNA"/>
</dbReference>
<evidence type="ECO:0000313" key="3">
    <source>
        <dbReference type="Proteomes" id="UP000053766"/>
    </source>
</evidence>
<evidence type="ECO:0000313" key="2">
    <source>
        <dbReference type="EMBL" id="KJH45817.1"/>
    </source>
</evidence>
<dbReference type="STRING" id="29172.A0A0D8XPZ9"/>
<dbReference type="AlphaFoldDB" id="A0A0D8XPZ9"/>
<name>A0A0D8XPZ9_DICVI</name>
<feature type="non-terminal residue" evidence="2">
    <location>
        <position position="1"/>
    </location>
</feature>
<evidence type="ECO:0000256" key="1">
    <source>
        <dbReference type="SAM" id="Phobius"/>
    </source>
</evidence>
<keyword evidence="1" id="KW-0812">Transmembrane</keyword>
<keyword evidence="3" id="KW-1185">Reference proteome</keyword>
<accession>A0A0D8XPZ9</accession>